<comment type="caution">
    <text evidence="2">The sequence shown here is derived from an EMBL/GenBank/DDBJ whole genome shotgun (WGS) entry which is preliminary data.</text>
</comment>
<reference evidence="2 3" key="1">
    <citation type="journal article" date="2013" name="PLoS ONE">
        <title>Predicting the Proteins of Angomonas deanei, Strigomonas culicis and Their Respective Endosymbionts Reveals New Aspects of the Trypanosomatidae Family.</title>
        <authorList>
            <person name="Motta M.C."/>
            <person name="Martins A.C."/>
            <person name="de Souza S.S."/>
            <person name="Catta-Preta C.M."/>
            <person name="Silva R."/>
            <person name="Klein C.C."/>
            <person name="de Almeida L.G."/>
            <person name="de Lima Cunha O."/>
            <person name="Ciapina L.P."/>
            <person name="Brocchi M."/>
            <person name="Colabardini A.C."/>
            <person name="de Araujo Lima B."/>
            <person name="Machado C.R."/>
            <person name="de Almeida Soares C.M."/>
            <person name="Probst C.M."/>
            <person name="de Menezes C.B."/>
            <person name="Thompson C.E."/>
            <person name="Bartholomeu D.C."/>
            <person name="Gradia D.F."/>
            <person name="Pavoni D.P."/>
            <person name="Grisard E.C."/>
            <person name="Fantinatti-Garboggini F."/>
            <person name="Marchini F.K."/>
            <person name="Rodrigues-Luiz G.F."/>
            <person name="Wagner G."/>
            <person name="Goldman G.H."/>
            <person name="Fietto J.L."/>
            <person name="Elias M.C."/>
            <person name="Goldman M.H."/>
            <person name="Sagot M.F."/>
            <person name="Pereira M."/>
            <person name="Stoco P.H."/>
            <person name="de Mendonca-Neto R.P."/>
            <person name="Teixeira S.M."/>
            <person name="Maciel T.E."/>
            <person name="de Oliveira Mendes T.A."/>
            <person name="Urmenyi T.P."/>
            <person name="de Souza W."/>
            <person name="Schenkman S."/>
            <person name="de Vasconcelos A.T."/>
        </authorList>
    </citation>
    <scope>NUCLEOTIDE SEQUENCE [LARGE SCALE GENOMIC DNA]</scope>
</reference>
<keyword evidence="3" id="KW-1185">Reference proteome</keyword>
<dbReference type="OrthoDB" id="266874at2759"/>
<gene>
    <name evidence="2" type="ORF">STCU_11320</name>
</gene>
<organism evidence="2 3">
    <name type="scientific">Strigomonas culicis</name>
    <dbReference type="NCBI Taxonomy" id="28005"/>
    <lineage>
        <taxon>Eukaryota</taxon>
        <taxon>Discoba</taxon>
        <taxon>Euglenozoa</taxon>
        <taxon>Kinetoplastea</taxon>
        <taxon>Metakinetoplastina</taxon>
        <taxon>Trypanosomatida</taxon>
        <taxon>Trypanosomatidae</taxon>
        <taxon>Strigomonadinae</taxon>
        <taxon>Strigomonas</taxon>
    </lineage>
</organism>
<keyword evidence="1" id="KW-0472">Membrane</keyword>
<keyword evidence="1" id="KW-1133">Transmembrane helix</keyword>
<name>S9TEA8_9TRYP</name>
<dbReference type="EMBL" id="ATMH01011253">
    <property type="protein sequence ID" value="EPY16392.1"/>
    <property type="molecule type" value="Genomic_DNA"/>
</dbReference>
<evidence type="ECO:0000313" key="2">
    <source>
        <dbReference type="EMBL" id="EPY16392.1"/>
    </source>
</evidence>
<proteinExistence type="predicted"/>
<evidence type="ECO:0000256" key="1">
    <source>
        <dbReference type="SAM" id="Phobius"/>
    </source>
</evidence>
<feature type="transmembrane region" description="Helical" evidence="1">
    <location>
        <begin position="12"/>
        <end position="30"/>
    </location>
</feature>
<dbReference type="Proteomes" id="UP000015354">
    <property type="component" value="Unassembled WGS sequence"/>
</dbReference>
<accession>S9TEA8</accession>
<sequence>MPDPAAAQKMFRFLFYTTALLFLLLLYPFTDSNSPMFTMQGLPWWELPVSSASCFLLLRALYPRAKENEIKEEYEAASRTDPFLTFDAFLWSRYPNLFDGYANNQHMAIAMVATCLSRADKLDFAKTVFITARKTKDVRKSVDDIVEVLSRHLAEAQ</sequence>
<keyword evidence="1" id="KW-0812">Transmembrane</keyword>
<evidence type="ECO:0000313" key="3">
    <source>
        <dbReference type="Proteomes" id="UP000015354"/>
    </source>
</evidence>
<dbReference type="AlphaFoldDB" id="S9TEA8"/>
<protein>
    <submittedName>
        <fullName evidence="2">Uncharacterized protein</fullName>
    </submittedName>
</protein>